<reference evidence="2" key="1">
    <citation type="submission" date="2014-09" db="EMBL/GenBank/DDBJ databases">
        <authorList>
            <person name="Mudge J."/>
            <person name="Ramaraj T."/>
            <person name="Lindquist I.E."/>
            <person name="Bharti A.K."/>
            <person name="Sundararajan A."/>
            <person name="Cameron C.T."/>
            <person name="Woodward J.E."/>
            <person name="May G.D."/>
            <person name="Brubaker C."/>
            <person name="Broadhvest J."/>
            <person name="Wilkins T.A."/>
        </authorList>
    </citation>
    <scope>NUCLEOTIDE SEQUENCE</scope>
    <source>
        <strain evidence="2">cv. AKA8401</strain>
    </source>
</reference>
<protein>
    <submittedName>
        <fullName evidence="1">Protein FAM73A</fullName>
    </submittedName>
</protein>
<keyword evidence="2" id="KW-1185">Reference proteome</keyword>
<evidence type="ECO:0000313" key="1">
    <source>
        <dbReference type="EMBL" id="KHG02407.1"/>
    </source>
</evidence>
<proteinExistence type="predicted"/>
<sequence length="97" mass="11183">MCTMRKTYKASSNIGDHRELSSHYRLLVACFCPHEQRQGHVSQPCATHSHVTRPCAPWVPFELKSVYPTGLARPRHTGMSIGHVWHTGWHMRMWSAM</sequence>
<dbReference type="EMBL" id="JRRC01263681">
    <property type="protein sequence ID" value="KHG02407.1"/>
    <property type="molecule type" value="Genomic_DNA"/>
</dbReference>
<name>A0A0B0MPX6_GOSAR</name>
<comment type="caution">
    <text evidence="1">The sequence shown here is derived from an EMBL/GenBank/DDBJ whole genome shotgun (WGS) entry which is preliminary data.</text>
</comment>
<dbReference type="AlphaFoldDB" id="A0A0B0MPX6"/>
<gene>
    <name evidence="1" type="ORF">F383_25221</name>
</gene>
<accession>A0A0B0MPX6</accession>
<evidence type="ECO:0000313" key="2">
    <source>
        <dbReference type="Proteomes" id="UP000032142"/>
    </source>
</evidence>
<organism evidence="1 2">
    <name type="scientific">Gossypium arboreum</name>
    <name type="common">Tree cotton</name>
    <name type="synonym">Gossypium nanking</name>
    <dbReference type="NCBI Taxonomy" id="29729"/>
    <lineage>
        <taxon>Eukaryota</taxon>
        <taxon>Viridiplantae</taxon>
        <taxon>Streptophyta</taxon>
        <taxon>Embryophyta</taxon>
        <taxon>Tracheophyta</taxon>
        <taxon>Spermatophyta</taxon>
        <taxon>Magnoliopsida</taxon>
        <taxon>eudicotyledons</taxon>
        <taxon>Gunneridae</taxon>
        <taxon>Pentapetalae</taxon>
        <taxon>rosids</taxon>
        <taxon>malvids</taxon>
        <taxon>Malvales</taxon>
        <taxon>Malvaceae</taxon>
        <taxon>Malvoideae</taxon>
        <taxon>Gossypium</taxon>
    </lineage>
</organism>
<dbReference type="Proteomes" id="UP000032142">
    <property type="component" value="Unassembled WGS sequence"/>
</dbReference>